<dbReference type="Pfam" id="PF01269">
    <property type="entry name" value="Fibrillarin"/>
    <property type="match status" value="1"/>
</dbReference>
<dbReference type="EMBL" id="CP002174">
    <property type="protein sequence ID" value="AEA39121.1"/>
    <property type="molecule type" value="Genomic_DNA"/>
</dbReference>
<keyword evidence="10" id="KW-0687">Ribonucleoprotein</keyword>
<dbReference type="SMART" id="SM01206">
    <property type="entry name" value="Fibrillarin"/>
    <property type="match status" value="1"/>
</dbReference>
<evidence type="ECO:0000256" key="3">
    <source>
        <dbReference type="ARBA" id="ARBA00015190"/>
    </source>
</evidence>
<gene>
    <name evidence="13" type="primary">nop1</name>
    <name evidence="13" type="ORF">CPARA_3gp463</name>
</gene>
<accession>F2HI58</accession>
<sequence>MKKNHFVKNYKKDKKIKFIIEKHKHEGIYILRGKEDALCTLNMVPGESVYGEKRFSVLCEKKNIRIEYRIWNPFRSKLAAAILGGIDNTYIKPGIKILYIGAANGTTVSHISDIIQHQGTVYAVEFSHRSGRDLINIARKRLNIIPIIEDARYPHKYRMFLNAVDLVFCDVSQPDQERILTINAKYFLKTNGYFITVIKANCIDSTVDAALVFAKEVQKLQKADFYPIEQITLEPYERDHAVVLGKYNA</sequence>
<dbReference type="PIRSF" id="PIRSF006540">
    <property type="entry name" value="Nop17p"/>
    <property type="match status" value="1"/>
</dbReference>
<dbReference type="GO" id="GO:0032040">
    <property type="term" value="C:small-subunit processome"/>
    <property type="evidence" value="ECO:0007669"/>
    <property type="project" value="TreeGrafter"/>
</dbReference>
<dbReference type="Gene3D" id="3.40.50.150">
    <property type="entry name" value="Vaccinia Virus protein VP39"/>
    <property type="match status" value="1"/>
</dbReference>
<dbReference type="GeneID" id="10447381"/>
<keyword evidence="4" id="KW-0698">rRNA processing</keyword>
<comment type="similarity">
    <text evidence="2">Belongs to the methyltransferase superfamily. Fibrillarin family.</text>
</comment>
<evidence type="ECO:0000256" key="11">
    <source>
        <dbReference type="ARBA" id="ARBA00032245"/>
    </source>
</evidence>
<dbReference type="GO" id="GO:0031428">
    <property type="term" value="C:box C/D methylation guide snoRNP complex"/>
    <property type="evidence" value="ECO:0007669"/>
    <property type="project" value="TreeGrafter"/>
</dbReference>
<comment type="catalytic activity">
    <reaction evidence="12">
        <text>L-glutaminyl-[histone H2A] + S-adenosyl-L-methionine = N(5)-methyl-L-glutaminyl-[histone H2A] + S-adenosyl-L-homocysteine + H(+)</text>
        <dbReference type="Rhea" id="RHEA:50904"/>
        <dbReference type="Rhea" id="RHEA-COMP:12837"/>
        <dbReference type="Rhea" id="RHEA-COMP:12839"/>
        <dbReference type="ChEBI" id="CHEBI:15378"/>
        <dbReference type="ChEBI" id="CHEBI:30011"/>
        <dbReference type="ChEBI" id="CHEBI:57856"/>
        <dbReference type="ChEBI" id="CHEBI:59789"/>
        <dbReference type="ChEBI" id="CHEBI:61891"/>
    </reaction>
</comment>
<dbReference type="InterPro" id="IPR029063">
    <property type="entry name" value="SAM-dependent_MTases_sf"/>
</dbReference>
<evidence type="ECO:0000256" key="7">
    <source>
        <dbReference type="ARBA" id="ARBA00022691"/>
    </source>
</evidence>
<keyword evidence="8" id="KW-0694">RNA-binding</keyword>
<evidence type="ECO:0000256" key="5">
    <source>
        <dbReference type="ARBA" id="ARBA00022603"/>
    </source>
</evidence>
<evidence type="ECO:0000256" key="2">
    <source>
        <dbReference type="ARBA" id="ARBA00010632"/>
    </source>
</evidence>
<organism evidence="13 14">
    <name type="scientific">Cryptomonas paramaecium</name>
    <dbReference type="NCBI Taxonomy" id="2898"/>
    <lineage>
        <taxon>Eukaryota</taxon>
        <taxon>Cryptophyceae</taxon>
        <taxon>Cryptomonadales</taxon>
        <taxon>Cryptomonadaceae</taxon>
        <taxon>Cryptomonas</taxon>
    </lineage>
</organism>
<evidence type="ECO:0000313" key="14">
    <source>
        <dbReference type="Proteomes" id="UP000243423"/>
    </source>
</evidence>
<evidence type="ECO:0000256" key="8">
    <source>
        <dbReference type="ARBA" id="ARBA00022884"/>
    </source>
</evidence>
<comment type="subcellular location">
    <subcellularLocation>
        <location evidence="1">Nucleus</location>
        <location evidence="1">Nucleolus</location>
    </subcellularLocation>
</comment>
<dbReference type="GO" id="GO:0008649">
    <property type="term" value="F:rRNA methyltransferase activity"/>
    <property type="evidence" value="ECO:0007669"/>
    <property type="project" value="TreeGrafter"/>
</dbReference>
<keyword evidence="9" id="KW-0539">Nucleus</keyword>
<evidence type="ECO:0000256" key="1">
    <source>
        <dbReference type="ARBA" id="ARBA00004604"/>
    </source>
</evidence>
<dbReference type="AlphaFoldDB" id="F2HI58"/>
<evidence type="ECO:0000256" key="9">
    <source>
        <dbReference type="ARBA" id="ARBA00023242"/>
    </source>
</evidence>
<evidence type="ECO:0000256" key="12">
    <source>
        <dbReference type="ARBA" id="ARBA00047568"/>
    </source>
</evidence>
<keyword evidence="6" id="KW-0808">Transferase</keyword>
<dbReference type="PANTHER" id="PTHR10335">
    <property type="entry name" value="RRNA 2-O-METHYLTRANSFERASE FIBRILLARIN"/>
    <property type="match status" value="1"/>
</dbReference>
<dbReference type="GO" id="GO:0000494">
    <property type="term" value="P:box C/D sno(s)RNA 3'-end processing"/>
    <property type="evidence" value="ECO:0007669"/>
    <property type="project" value="TreeGrafter"/>
</dbReference>
<reference evidence="13 14" key="1">
    <citation type="journal article" date="2011" name="Genome Biol. Evol.">
        <title>Complete nucleomorph genome sequence of the nonphotosynthetic alga Cryptomonas paramecium reveals a core nucleomorph gene set.</title>
        <authorList>
            <person name="Tanifuji G."/>
            <person name="Onodera N.T."/>
            <person name="Wheeler T.J."/>
            <person name="Dlutek M."/>
            <person name="Donaher N."/>
            <person name="Archibald J.M."/>
        </authorList>
    </citation>
    <scope>NUCLEOTIDE SEQUENCE [LARGE SCALE GENOMIC DNA]</scope>
    <source>
        <strain evidence="13 14">CCAP977/2A</strain>
    </source>
</reference>
<dbReference type="GO" id="GO:1990259">
    <property type="term" value="F:histone H2AQ104 methyltransferase activity"/>
    <property type="evidence" value="ECO:0007669"/>
    <property type="project" value="TreeGrafter"/>
</dbReference>
<dbReference type="Gene3D" id="3.30.200.20">
    <property type="entry name" value="Phosphorylase Kinase, domain 1"/>
    <property type="match status" value="1"/>
</dbReference>
<dbReference type="GO" id="GO:0003723">
    <property type="term" value="F:RNA binding"/>
    <property type="evidence" value="ECO:0007669"/>
    <property type="project" value="UniProtKB-KW"/>
</dbReference>
<dbReference type="RefSeq" id="XP_003240019.1">
    <property type="nucleotide sequence ID" value="XM_003239971.1"/>
</dbReference>
<evidence type="ECO:0000256" key="6">
    <source>
        <dbReference type="ARBA" id="ARBA00022679"/>
    </source>
</evidence>
<dbReference type="HAMAP" id="MF_00351">
    <property type="entry name" value="RNA_methyltransf_FlpA"/>
    <property type="match status" value="1"/>
</dbReference>
<dbReference type="FunFam" id="3.30.200.20:FF:000056">
    <property type="entry name" value="Fibrillarin like 1"/>
    <property type="match status" value="1"/>
</dbReference>
<dbReference type="SUPFAM" id="SSF53335">
    <property type="entry name" value="S-adenosyl-L-methionine-dependent methyltransferases"/>
    <property type="match status" value="1"/>
</dbReference>
<keyword evidence="7" id="KW-0949">S-adenosyl-L-methionine</keyword>
<proteinExistence type="inferred from homology"/>
<protein>
    <recommendedName>
        <fullName evidence="3">rRNA 2'-O-methyltransferase fibrillarin</fullName>
    </recommendedName>
    <alternativeName>
        <fullName evidence="11">Histone-glutamine methyltransferase</fullName>
    </alternativeName>
</protein>
<dbReference type="Proteomes" id="UP000243423">
    <property type="component" value="Nucleomorph 3"/>
</dbReference>
<geneLocation type="nucleomorph" evidence="13"/>
<evidence type="ECO:0000313" key="13">
    <source>
        <dbReference type="EMBL" id="AEA39121.1"/>
    </source>
</evidence>
<dbReference type="InterPro" id="IPR000692">
    <property type="entry name" value="Fibrillarin"/>
</dbReference>
<name>F2HI58_9CRYP</name>
<evidence type="ECO:0000256" key="4">
    <source>
        <dbReference type="ARBA" id="ARBA00022552"/>
    </source>
</evidence>
<dbReference type="NCBIfam" id="NF003276">
    <property type="entry name" value="PRK04266.1-2"/>
    <property type="match status" value="1"/>
</dbReference>
<keyword evidence="13" id="KW-0542">Nucleomorph</keyword>
<evidence type="ECO:0000256" key="10">
    <source>
        <dbReference type="ARBA" id="ARBA00023274"/>
    </source>
</evidence>
<dbReference type="PRINTS" id="PR00052">
    <property type="entry name" value="FIBRILLARIN"/>
</dbReference>
<dbReference type="PANTHER" id="PTHR10335:SF17">
    <property type="entry name" value="FIBRILLARIN"/>
    <property type="match status" value="1"/>
</dbReference>
<keyword evidence="5" id="KW-0489">Methyltransferase</keyword>